<keyword evidence="3" id="KW-1185">Reference proteome</keyword>
<comment type="caution">
    <text evidence="2">The sequence shown here is derived from an EMBL/GenBank/DDBJ whole genome shotgun (WGS) entry which is preliminary data.</text>
</comment>
<sequence>MPRRGPLLQRNALRTGRSPGRNPRFSPGQTQPSAPRSGCPVWLSYYQPQRLPLQDEDNYPNLTCSLSGSTSGYQVIGQTVRREAYQSLQQVRGESKSSQLRDGESQQGRIKNQGKSALRPCLTPNLGKLRLHRRGLLDVNSLDFVTVKLEKQERKGNNNGCHLISSLPPLKACKPLIESSRVPLRHLTPRQANCLSITTTQRFLTESSALQLEATGRQRSQALKSSSKASSRTQPITTLLSELQGLSRQLLSSMATRDTG</sequence>
<feature type="compositionally biased region" description="Polar residues" evidence="1">
    <location>
        <begin position="105"/>
        <end position="114"/>
    </location>
</feature>
<reference evidence="2 3" key="1">
    <citation type="journal article" date="2014" name="Mol. Plant">
        <title>Chromosome Scale Genome Assembly and Transcriptome Profiling of Nannochloropsis gaditana in Nitrogen Depletion.</title>
        <authorList>
            <person name="Corteggiani Carpinelli E."/>
            <person name="Telatin A."/>
            <person name="Vitulo N."/>
            <person name="Forcato C."/>
            <person name="D'Angelo M."/>
            <person name="Schiavon R."/>
            <person name="Vezzi A."/>
            <person name="Giacometti G.M."/>
            <person name="Morosinotto T."/>
            <person name="Valle G."/>
        </authorList>
    </citation>
    <scope>NUCLEOTIDE SEQUENCE [LARGE SCALE GENOMIC DNA]</scope>
    <source>
        <strain evidence="2 3">B-31</strain>
    </source>
</reference>
<feature type="compositionally biased region" description="Basic and acidic residues" evidence="1">
    <location>
        <begin position="93"/>
        <end position="104"/>
    </location>
</feature>
<proteinExistence type="predicted"/>
<evidence type="ECO:0000313" key="2">
    <source>
        <dbReference type="EMBL" id="EWM21212.1"/>
    </source>
</evidence>
<gene>
    <name evidence="2" type="ORF">Naga_100429g2</name>
</gene>
<dbReference type="AlphaFoldDB" id="W7T364"/>
<name>W7T364_9STRA</name>
<dbReference type="EMBL" id="AZIL01002596">
    <property type="protein sequence ID" value="EWM21212.1"/>
    <property type="molecule type" value="Genomic_DNA"/>
</dbReference>
<evidence type="ECO:0000256" key="1">
    <source>
        <dbReference type="SAM" id="MobiDB-lite"/>
    </source>
</evidence>
<accession>W7T364</accession>
<feature type="region of interest" description="Disordered" evidence="1">
    <location>
        <begin position="91"/>
        <end position="114"/>
    </location>
</feature>
<feature type="region of interest" description="Disordered" evidence="1">
    <location>
        <begin position="1"/>
        <end position="38"/>
    </location>
</feature>
<evidence type="ECO:0000313" key="3">
    <source>
        <dbReference type="Proteomes" id="UP000019335"/>
    </source>
</evidence>
<protein>
    <submittedName>
        <fullName evidence="2">Uncharacterized protein</fullName>
    </submittedName>
</protein>
<dbReference type="Proteomes" id="UP000019335">
    <property type="component" value="Unassembled WGS sequence"/>
</dbReference>
<organism evidence="2 3">
    <name type="scientific">Nannochloropsis gaditana</name>
    <dbReference type="NCBI Taxonomy" id="72520"/>
    <lineage>
        <taxon>Eukaryota</taxon>
        <taxon>Sar</taxon>
        <taxon>Stramenopiles</taxon>
        <taxon>Ochrophyta</taxon>
        <taxon>Eustigmatophyceae</taxon>
        <taxon>Eustigmatales</taxon>
        <taxon>Monodopsidaceae</taxon>
        <taxon>Nannochloropsis</taxon>
    </lineage>
</organism>